<evidence type="ECO:0000256" key="1">
    <source>
        <dbReference type="SAM" id="Phobius"/>
    </source>
</evidence>
<accession>A0A1H2CAM4</accession>
<keyword evidence="1" id="KW-1133">Transmembrane helix</keyword>
<sequence>MVASEIIVLLVLLTIFLEDTSIREVHMVLFPLLAGALLIAGLKHGAGFQALWESASVNLLFLMLVLLLLTAWFSLKEKRVVNVTLQLLGWGDIWFLVCIALYFSILNYLFFYIASLLAVVVLWSAWRFISKKNNQHIPLAGMQALMLAIYLSCDWWLIHFNAVSDNWLLRFIYQWT</sequence>
<keyword evidence="3" id="KW-1185">Reference proteome</keyword>
<dbReference type="RefSeq" id="WP_091379277.1">
    <property type="nucleotide sequence ID" value="NZ_LT629740.1"/>
</dbReference>
<feature type="transmembrane region" description="Helical" evidence="1">
    <location>
        <begin position="137"/>
        <end position="158"/>
    </location>
</feature>
<proteinExistence type="predicted"/>
<dbReference type="OrthoDB" id="798769at2"/>
<evidence type="ECO:0000313" key="3">
    <source>
        <dbReference type="Proteomes" id="UP000199679"/>
    </source>
</evidence>
<reference evidence="2 3" key="1">
    <citation type="submission" date="2016-10" db="EMBL/GenBank/DDBJ databases">
        <authorList>
            <person name="de Groot N.N."/>
        </authorList>
    </citation>
    <scope>NUCLEOTIDE SEQUENCE [LARGE SCALE GENOMIC DNA]</scope>
    <source>
        <strain evidence="2 3">MP1X4</strain>
    </source>
</reference>
<feature type="transmembrane region" description="Helical" evidence="1">
    <location>
        <begin position="27"/>
        <end position="43"/>
    </location>
</feature>
<evidence type="ECO:0000313" key="2">
    <source>
        <dbReference type="EMBL" id="SDT67379.1"/>
    </source>
</evidence>
<keyword evidence="1" id="KW-0472">Membrane</keyword>
<gene>
    <name evidence="2" type="ORF">SAMN05216490_4787</name>
</gene>
<protein>
    <recommendedName>
        <fullName evidence="4">Type IV leader peptidase family protein</fullName>
    </recommendedName>
</protein>
<dbReference type="AlphaFoldDB" id="A0A1H2CAM4"/>
<keyword evidence="1" id="KW-0812">Transmembrane</keyword>
<evidence type="ECO:0008006" key="4">
    <source>
        <dbReference type="Google" id="ProtNLM"/>
    </source>
</evidence>
<dbReference type="Proteomes" id="UP000199679">
    <property type="component" value="Chromosome I"/>
</dbReference>
<dbReference type="STRING" id="652787.SAMN05216490_4787"/>
<feature type="transmembrane region" description="Helical" evidence="1">
    <location>
        <begin position="55"/>
        <end position="73"/>
    </location>
</feature>
<name>A0A1H2CAM4_MUCMA</name>
<organism evidence="2 3">
    <name type="scientific">Mucilaginibacter mallensis</name>
    <dbReference type="NCBI Taxonomy" id="652787"/>
    <lineage>
        <taxon>Bacteria</taxon>
        <taxon>Pseudomonadati</taxon>
        <taxon>Bacteroidota</taxon>
        <taxon>Sphingobacteriia</taxon>
        <taxon>Sphingobacteriales</taxon>
        <taxon>Sphingobacteriaceae</taxon>
        <taxon>Mucilaginibacter</taxon>
    </lineage>
</organism>
<dbReference type="EMBL" id="LT629740">
    <property type="protein sequence ID" value="SDT67379.1"/>
    <property type="molecule type" value="Genomic_DNA"/>
</dbReference>
<feature type="transmembrane region" description="Helical" evidence="1">
    <location>
        <begin position="93"/>
        <end position="125"/>
    </location>
</feature>